<reference evidence="9" key="1">
    <citation type="submission" date="2018-12" db="EMBL/GenBank/DDBJ databases">
        <title>Tengunoibacter tsumagoiensis gen. nov., sp. nov., Dictyobacter kobayashii sp. nov., D. alpinus sp. nov., and D. joshuensis sp. nov. and description of Dictyobacteraceae fam. nov. within the order Ktedonobacterales isolated from Tengu-no-mugimeshi.</title>
        <authorList>
            <person name="Wang C.M."/>
            <person name="Zheng Y."/>
            <person name="Sakai Y."/>
            <person name="Toyoda A."/>
            <person name="Minakuchi Y."/>
            <person name="Abe K."/>
            <person name="Yokota A."/>
            <person name="Yabe S."/>
        </authorList>
    </citation>
    <scope>NUCLEOTIDE SEQUENCE [LARGE SCALE GENOMIC DNA]</scope>
    <source>
        <strain evidence="9">Uno3</strain>
    </source>
</reference>
<dbReference type="InterPro" id="IPR051603">
    <property type="entry name" value="Zinc-ADH_QOR/CCCR"/>
</dbReference>
<keyword evidence="3" id="KW-0963">Cytoplasm</keyword>
<dbReference type="InterPro" id="IPR013154">
    <property type="entry name" value="ADH-like_N"/>
</dbReference>
<dbReference type="GO" id="GO:0008270">
    <property type="term" value="F:zinc ion binding"/>
    <property type="evidence" value="ECO:0007669"/>
    <property type="project" value="InterPro"/>
</dbReference>
<feature type="domain" description="Enoyl reductase (ER)" evidence="7">
    <location>
        <begin position="10"/>
        <end position="318"/>
    </location>
</feature>
<dbReference type="InterPro" id="IPR036291">
    <property type="entry name" value="NAD(P)-bd_dom_sf"/>
</dbReference>
<sequence>MRAVLIHERGDFDVMHVEEIEIPRPSSGQVLIKVALAGVNYADALIRMGAYAFLPPLPHSLGFEVVGTIEEVGPDVANLQTGTRVVSLVMGGYAEYALANAHDVVVLPDEVSDAQAVMIPVQGQTAYLSLKAAYIRQGDMVLVHSAAGGVGSIAVQLAKLLGAKLVIGTTTSAEKVDFIRSLGADAVVRTDESDWAEQVLKLTGGQGVQVLLETIGGPVGRQSIDCLAPFGRMVVYGSLTGQPTMFATQELIGKCASIIGYNTNIQSHEDQMRASQEILQAIISGQLRVIHESTFPLDQVSEAHKALLTGKTQGKVLLSM</sequence>
<comment type="caution">
    <text evidence="8">The sequence shown here is derived from an EMBL/GenBank/DDBJ whole genome shotgun (WGS) entry which is preliminary data.</text>
</comment>
<dbReference type="GO" id="GO:0003723">
    <property type="term" value="F:RNA binding"/>
    <property type="evidence" value="ECO:0007669"/>
    <property type="project" value="UniProtKB-KW"/>
</dbReference>
<dbReference type="Gene3D" id="3.40.50.720">
    <property type="entry name" value="NAD(P)-binding Rossmann-like Domain"/>
    <property type="match status" value="1"/>
</dbReference>
<evidence type="ECO:0000313" key="8">
    <source>
        <dbReference type="EMBL" id="GCE13849.1"/>
    </source>
</evidence>
<evidence type="ECO:0000256" key="3">
    <source>
        <dbReference type="ARBA" id="ARBA00022490"/>
    </source>
</evidence>
<dbReference type="PROSITE" id="PS01162">
    <property type="entry name" value="QOR_ZETA_CRYSTAL"/>
    <property type="match status" value="1"/>
</dbReference>
<name>A0A402A456_9CHLR</name>
<dbReference type="PANTHER" id="PTHR44154:SF1">
    <property type="entry name" value="QUINONE OXIDOREDUCTASE"/>
    <property type="match status" value="1"/>
</dbReference>
<dbReference type="Proteomes" id="UP000287352">
    <property type="component" value="Unassembled WGS sequence"/>
</dbReference>
<evidence type="ECO:0000256" key="5">
    <source>
        <dbReference type="ARBA" id="ARBA00022884"/>
    </source>
</evidence>
<evidence type="ECO:0000313" key="9">
    <source>
        <dbReference type="Proteomes" id="UP000287352"/>
    </source>
</evidence>
<evidence type="ECO:0000256" key="6">
    <source>
        <dbReference type="ARBA" id="ARBA00022990"/>
    </source>
</evidence>
<dbReference type="InterPro" id="IPR013149">
    <property type="entry name" value="ADH-like_C"/>
</dbReference>
<dbReference type="EMBL" id="BIFR01000001">
    <property type="protein sequence ID" value="GCE13849.1"/>
    <property type="molecule type" value="Genomic_DNA"/>
</dbReference>
<dbReference type="InterPro" id="IPR002364">
    <property type="entry name" value="Quin_OxRdtase/zeta-crystal_CS"/>
</dbReference>
<gene>
    <name evidence="8" type="primary">qor_3</name>
    <name evidence="8" type="ORF">KTT_37080</name>
</gene>
<evidence type="ECO:0000256" key="2">
    <source>
        <dbReference type="ARBA" id="ARBA00011881"/>
    </source>
</evidence>
<dbReference type="PANTHER" id="PTHR44154">
    <property type="entry name" value="QUINONE OXIDOREDUCTASE"/>
    <property type="match status" value="1"/>
</dbReference>
<dbReference type="GO" id="GO:0016491">
    <property type="term" value="F:oxidoreductase activity"/>
    <property type="evidence" value="ECO:0007669"/>
    <property type="project" value="InterPro"/>
</dbReference>
<dbReference type="Pfam" id="PF00107">
    <property type="entry name" value="ADH_zinc_N"/>
    <property type="match status" value="1"/>
</dbReference>
<dbReference type="OrthoDB" id="9792162at2"/>
<dbReference type="GO" id="GO:0005737">
    <property type="term" value="C:cytoplasm"/>
    <property type="evidence" value="ECO:0007669"/>
    <property type="project" value="UniProtKB-SubCell"/>
</dbReference>
<dbReference type="SMART" id="SM00829">
    <property type="entry name" value="PKS_ER"/>
    <property type="match status" value="1"/>
</dbReference>
<keyword evidence="6" id="KW-0007">Acetylation</keyword>
<evidence type="ECO:0000256" key="4">
    <source>
        <dbReference type="ARBA" id="ARBA00022857"/>
    </source>
</evidence>
<proteinExistence type="predicted"/>
<dbReference type="SUPFAM" id="SSF50129">
    <property type="entry name" value="GroES-like"/>
    <property type="match status" value="1"/>
</dbReference>
<keyword evidence="5" id="KW-0694">RNA-binding</keyword>
<dbReference type="SUPFAM" id="SSF51735">
    <property type="entry name" value="NAD(P)-binding Rossmann-fold domains"/>
    <property type="match status" value="1"/>
</dbReference>
<dbReference type="Pfam" id="PF08240">
    <property type="entry name" value="ADH_N"/>
    <property type="match status" value="1"/>
</dbReference>
<comment type="subunit">
    <text evidence="2">Homotetramer.</text>
</comment>
<dbReference type="RefSeq" id="WP_126581342.1">
    <property type="nucleotide sequence ID" value="NZ_BIFR01000001.1"/>
</dbReference>
<protein>
    <submittedName>
        <fullName evidence="8">Quinone oxidoreductase</fullName>
    </submittedName>
</protein>
<dbReference type="AlphaFoldDB" id="A0A402A456"/>
<keyword evidence="9" id="KW-1185">Reference proteome</keyword>
<keyword evidence="4" id="KW-0521">NADP</keyword>
<evidence type="ECO:0000259" key="7">
    <source>
        <dbReference type="SMART" id="SM00829"/>
    </source>
</evidence>
<dbReference type="InterPro" id="IPR011032">
    <property type="entry name" value="GroES-like_sf"/>
</dbReference>
<accession>A0A402A456</accession>
<dbReference type="InterPro" id="IPR020843">
    <property type="entry name" value="ER"/>
</dbReference>
<dbReference type="Gene3D" id="3.90.180.10">
    <property type="entry name" value="Medium-chain alcohol dehydrogenases, catalytic domain"/>
    <property type="match status" value="1"/>
</dbReference>
<organism evidence="8 9">
    <name type="scientific">Tengunoibacter tsumagoiensis</name>
    <dbReference type="NCBI Taxonomy" id="2014871"/>
    <lineage>
        <taxon>Bacteria</taxon>
        <taxon>Bacillati</taxon>
        <taxon>Chloroflexota</taxon>
        <taxon>Ktedonobacteria</taxon>
        <taxon>Ktedonobacterales</taxon>
        <taxon>Dictyobacteraceae</taxon>
        <taxon>Tengunoibacter</taxon>
    </lineage>
</organism>
<evidence type="ECO:0000256" key="1">
    <source>
        <dbReference type="ARBA" id="ARBA00004496"/>
    </source>
</evidence>
<comment type="subcellular location">
    <subcellularLocation>
        <location evidence="1">Cytoplasm</location>
    </subcellularLocation>
</comment>